<sequence length="67" mass="7648">MHSGSFPCREKNKLWKTGPRFDEIEQRLPSLEAAVRPIRADKEALVAVAIQWLEDIVEYLEDHSVAG</sequence>
<organism evidence="1">
    <name type="scientific">Brassica oleracea</name>
    <name type="common">Wild cabbage</name>
    <dbReference type="NCBI Taxonomy" id="3712"/>
    <lineage>
        <taxon>Eukaryota</taxon>
        <taxon>Viridiplantae</taxon>
        <taxon>Streptophyta</taxon>
        <taxon>Embryophyta</taxon>
        <taxon>Tracheophyta</taxon>
        <taxon>Spermatophyta</taxon>
        <taxon>Magnoliopsida</taxon>
        <taxon>eudicotyledons</taxon>
        <taxon>Gunneridae</taxon>
        <taxon>Pentapetalae</taxon>
        <taxon>rosids</taxon>
        <taxon>malvids</taxon>
        <taxon>Brassicales</taxon>
        <taxon>Brassicaceae</taxon>
        <taxon>Brassiceae</taxon>
        <taxon>Brassica</taxon>
    </lineage>
</organism>
<accession>A0A3P6EXF7</accession>
<dbReference type="AlphaFoldDB" id="A0A3P6EXF7"/>
<reference evidence="1" key="1">
    <citation type="submission" date="2018-11" db="EMBL/GenBank/DDBJ databases">
        <authorList>
            <consortium name="Genoscope - CEA"/>
            <person name="William W."/>
        </authorList>
    </citation>
    <scope>NUCLEOTIDE SEQUENCE</scope>
</reference>
<gene>
    <name evidence="1" type="ORF">BOLC7T46321H</name>
</gene>
<proteinExistence type="predicted"/>
<protein>
    <submittedName>
        <fullName evidence="1">Uncharacterized protein</fullName>
    </submittedName>
</protein>
<evidence type="ECO:0000313" key="1">
    <source>
        <dbReference type="EMBL" id="VDD40761.1"/>
    </source>
</evidence>
<dbReference type="EMBL" id="LR031876">
    <property type="protein sequence ID" value="VDD40761.1"/>
    <property type="molecule type" value="Genomic_DNA"/>
</dbReference>
<name>A0A3P6EXF7_BRAOL</name>